<evidence type="ECO:0000256" key="5">
    <source>
        <dbReference type="ARBA" id="ARBA00022448"/>
    </source>
</evidence>
<evidence type="ECO:0000313" key="12">
    <source>
        <dbReference type="Proteomes" id="UP000000739"/>
    </source>
</evidence>
<name>B8FBX0_DESAL</name>
<dbReference type="Pfam" id="PF04973">
    <property type="entry name" value="NMN_transporter"/>
    <property type="match status" value="1"/>
</dbReference>
<keyword evidence="6" id="KW-1003">Cell membrane</keyword>
<dbReference type="KEGG" id="dal:Dalk_3487"/>
<comment type="subcellular location">
    <subcellularLocation>
        <location evidence="2">Cell membrane</location>
        <topology evidence="2">Multi-pass membrane protein</topology>
    </subcellularLocation>
</comment>
<feature type="transmembrane region" description="Helical" evidence="10">
    <location>
        <begin position="142"/>
        <end position="160"/>
    </location>
</feature>
<keyword evidence="5" id="KW-0813">Transport</keyword>
<evidence type="ECO:0000256" key="8">
    <source>
        <dbReference type="ARBA" id="ARBA00022989"/>
    </source>
</evidence>
<sequence length="230" mass="25769">MNTKTDVKDVVWVALLLIAAVCFSIAMGDSLFASSVLISGILCVALTAIGRIEGYAAGMYASCTYAWMAYQNGLFGEVMLNLGFFIPTNIIGFMMWRKKMRDNVVEMRQLIWRHRAMVGAVVILGTLGLGLILSRIPGQNTPYIDASTNVISIIATLLMMWRYKEQWMLYIILNTVSTAMWILRWRAGGASGDLMIVMWMIYLANAIFGYWRWHTGAKKLSAIRDQEAAA</sequence>
<dbReference type="Proteomes" id="UP000000739">
    <property type="component" value="Chromosome"/>
</dbReference>
<keyword evidence="8 10" id="KW-1133">Transmembrane helix</keyword>
<evidence type="ECO:0000256" key="6">
    <source>
        <dbReference type="ARBA" id="ARBA00022475"/>
    </source>
</evidence>
<comment type="function">
    <text evidence="1">Required for nicotinamide riboside transport across the inner membrane.</text>
</comment>
<dbReference type="PANTHER" id="PTHR36122:SF2">
    <property type="entry name" value="NICOTINAMIDE RIBOSIDE TRANSPORTER PNUC"/>
    <property type="match status" value="1"/>
</dbReference>
<dbReference type="RefSeq" id="WP_015948232.1">
    <property type="nucleotide sequence ID" value="NC_011768.1"/>
</dbReference>
<feature type="transmembrane region" description="Helical" evidence="10">
    <location>
        <begin position="196"/>
        <end position="213"/>
    </location>
</feature>
<feature type="transmembrane region" description="Helical" evidence="10">
    <location>
        <begin position="12"/>
        <end position="29"/>
    </location>
</feature>
<feature type="transmembrane region" description="Helical" evidence="10">
    <location>
        <begin position="78"/>
        <end position="96"/>
    </location>
</feature>
<dbReference type="EMBL" id="CP001322">
    <property type="protein sequence ID" value="ACL05175.1"/>
    <property type="molecule type" value="Genomic_DNA"/>
</dbReference>
<feature type="transmembrane region" description="Helical" evidence="10">
    <location>
        <begin position="167"/>
        <end position="184"/>
    </location>
</feature>
<dbReference type="eggNOG" id="COG3201">
    <property type="taxonomic scope" value="Bacteria"/>
</dbReference>
<dbReference type="GO" id="GO:0034257">
    <property type="term" value="F:nicotinamide riboside transmembrane transporter activity"/>
    <property type="evidence" value="ECO:0007669"/>
    <property type="project" value="InterPro"/>
</dbReference>
<gene>
    <name evidence="11" type="ordered locus">Dalk_3487</name>
</gene>
<evidence type="ECO:0000256" key="3">
    <source>
        <dbReference type="ARBA" id="ARBA00006669"/>
    </source>
</evidence>
<evidence type="ECO:0000313" key="11">
    <source>
        <dbReference type="EMBL" id="ACL05175.1"/>
    </source>
</evidence>
<evidence type="ECO:0000256" key="7">
    <source>
        <dbReference type="ARBA" id="ARBA00022692"/>
    </source>
</evidence>
<reference evidence="11 12" key="1">
    <citation type="journal article" date="2012" name="Environ. Microbiol.">
        <title>The genome sequence of Desulfatibacillum alkenivorans AK-01: a blueprint for anaerobic alkane oxidation.</title>
        <authorList>
            <person name="Callaghan A.V."/>
            <person name="Morris B.E."/>
            <person name="Pereira I.A."/>
            <person name="McInerney M.J."/>
            <person name="Austin R.N."/>
            <person name="Groves J.T."/>
            <person name="Kukor J.J."/>
            <person name="Suflita J.M."/>
            <person name="Young L.Y."/>
            <person name="Zylstra G.J."/>
            <person name="Wawrik B."/>
        </authorList>
    </citation>
    <scope>NUCLEOTIDE SEQUENCE [LARGE SCALE GENOMIC DNA]</scope>
    <source>
        <strain evidence="11 12">AK-01</strain>
    </source>
</reference>
<evidence type="ECO:0000256" key="2">
    <source>
        <dbReference type="ARBA" id="ARBA00004651"/>
    </source>
</evidence>
<evidence type="ECO:0000256" key="9">
    <source>
        <dbReference type="ARBA" id="ARBA00023136"/>
    </source>
</evidence>
<organism evidence="11 12">
    <name type="scientific">Desulfatibacillum aliphaticivorans</name>
    <dbReference type="NCBI Taxonomy" id="218208"/>
    <lineage>
        <taxon>Bacteria</taxon>
        <taxon>Pseudomonadati</taxon>
        <taxon>Thermodesulfobacteriota</taxon>
        <taxon>Desulfobacteria</taxon>
        <taxon>Desulfobacterales</taxon>
        <taxon>Desulfatibacillaceae</taxon>
        <taxon>Desulfatibacillum</taxon>
    </lineage>
</organism>
<feature type="transmembrane region" description="Helical" evidence="10">
    <location>
        <begin position="116"/>
        <end position="136"/>
    </location>
</feature>
<keyword evidence="12" id="KW-1185">Reference proteome</keyword>
<dbReference type="InterPro" id="IPR006419">
    <property type="entry name" value="NMN_transpt_PnuC"/>
</dbReference>
<dbReference type="GO" id="GO:0005886">
    <property type="term" value="C:plasma membrane"/>
    <property type="evidence" value="ECO:0007669"/>
    <property type="project" value="UniProtKB-SubCell"/>
</dbReference>
<evidence type="ECO:0000256" key="1">
    <source>
        <dbReference type="ARBA" id="ARBA00002672"/>
    </source>
</evidence>
<protein>
    <recommendedName>
        <fullName evidence="4">Nicotinamide riboside transporter PnuC</fullName>
    </recommendedName>
</protein>
<comment type="similarity">
    <text evidence="3">Belongs to the nicotinamide ribonucleoside (NR) uptake permease (TC 4.B.1) family.</text>
</comment>
<evidence type="ECO:0000256" key="10">
    <source>
        <dbReference type="SAM" id="Phobius"/>
    </source>
</evidence>
<dbReference type="NCBIfam" id="TIGR01528">
    <property type="entry name" value="NMN_trans_PnuC"/>
    <property type="match status" value="1"/>
</dbReference>
<dbReference type="AlphaFoldDB" id="B8FBX0"/>
<proteinExistence type="inferred from homology"/>
<feature type="transmembrane region" description="Helical" evidence="10">
    <location>
        <begin position="36"/>
        <end position="58"/>
    </location>
</feature>
<accession>B8FBX0</accession>
<keyword evidence="7 10" id="KW-0812">Transmembrane</keyword>
<dbReference type="PANTHER" id="PTHR36122">
    <property type="entry name" value="NICOTINAMIDE RIBOSIDE TRANSPORTER PNUC"/>
    <property type="match status" value="1"/>
</dbReference>
<dbReference type="HOGENOM" id="CLU_076589_4_1_7"/>
<evidence type="ECO:0000256" key="4">
    <source>
        <dbReference type="ARBA" id="ARBA00017522"/>
    </source>
</evidence>
<keyword evidence="9 10" id="KW-0472">Membrane</keyword>